<dbReference type="GeneID" id="103523492"/>
<proteinExistence type="predicted"/>
<evidence type="ECO:0000313" key="4">
    <source>
        <dbReference type="RefSeq" id="XP_008486754.1"/>
    </source>
</evidence>
<dbReference type="GO" id="GO:0005886">
    <property type="term" value="C:plasma membrane"/>
    <property type="evidence" value="ECO:0007669"/>
    <property type="project" value="TreeGrafter"/>
</dbReference>
<keyword evidence="3" id="KW-1185">Reference proteome</keyword>
<dbReference type="Pfam" id="PF01608">
    <property type="entry name" value="I_LWEQ"/>
    <property type="match status" value="1"/>
</dbReference>
<dbReference type="PaxDb" id="121845-A0A1S3DRK9"/>
<accession>A0A1S3DRK9</accession>
<feature type="domain" description="I/LWEQ" evidence="2">
    <location>
        <begin position="1"/>
        <end position="40"/>
    </location>
</feature>
<organism evidence="3 4">
    <name type="scientific">Diaphorina citri</name>
    <name type="common">Asian citrus psyllid</name>
    <dbReference type="NCBI Taxonomy" id="121845"/>
    <lineage>
        <taxon>Eukaryota</taxon>
        <taxon>Metazoa</taxon>
        <taxon>Ecdysozoa</taxon>
        <taxon>Arthropoda</taxon>
        <taxon>Hexapoda</taxon>
        <taxon>Insecta</taxon>
        <taxon>Pterygota</taxon>
        <taxon>Neoptera</taxon>
        <taxon>Paraneoptera</taxon>
        <taxon>Hemiptera</taxon>
        <taxon>Sternorrhyncha</taxon>
        <taxon>Psylloidea</taxon>
        <taxon>Psyllidae</taxon>
        <taxon>Diaphorininae</taxon>
        <taxon>Diaphorina</taxon>
    </lineage>
</organism>
<dbReference type="GO" id="GO:0005737">
    <property type="term" value="C:cytoplasm"/>
    <property type="evidence" value="ECO:0007669"/>
    <property type="project" value="TreeGrafter"/>
</dbReference>
<dbReference type="RefSeq" id="XP_008486754.1">
    <property type="nucleotide sequence ID" value="XM_008488532.2"/>
</dbReference>
<dbReference type="PANTHER" id="PTHR19981">
    <property type="entry name" value="TALIN"/>
    <property type="match status" value="1"/>
</dbReference>
<dbReference type="GO" id="GO:0098609">
    <property type="term" value="P:cell-cell adhesion"/>
    <property type="evidence" value="ECO:0007669"/>
    <property type="project" value="TreeGrafter"/>
</dbReference>
<name>A0A1S3DRK9_DIACI</name>
<dbReference type="InterPro" id="IPR002558">
    <property type="entry name" value="ILWEQ_dom"/>
</dbReference>
<dbReference type="STRING" id="121845.A0A1S3DRK9"/>
<evidence type="ECO:0000256" key="1">
    <source>
        <dbReference type="SAM" id="MobiDB-lite"/>
    </source>
</evidence>
<evidence type="ECO:0000313" key="3">
    <source>
        <dbReference type="Proteomes" id="UP000079169"/>
    </source>
</evidence>
<dbReference type="Proteomes" id="UP000079169">
    <property type="component" value="Unplaced"/>
</dbReference>
<reference evidence="4" key="1">
    <citation type="submission" date="2025-08" db="UniProtKB">
        <authorList>
            <consortium name="RefSeq"/>
        </authorList>
    </citation>
    <scope>IDENTIFICATION</scope>
</reference>
<dbReference type="GO" id="GO:0003779">
    <property type="term" value="F:actin binding"/>
    <property type="evidence" value="ECO:0007669"/>
    <property type="project" value="InterPro"/>
</dbReference>
<dbReference type="KEGG" id="dci:103523492"/>
<dbReference type="PROSITE" id="PS50945">
    <property type="entry name" value="I_LWEQ"/>
    <property type="match status" value="1"/>
</dbReference>
<dbReference type="PANTHER" id="PTHR19981:SF1">
    <property type="entry name" value="RHEA, ISOFORM B"/>
    <property type="match status" value="1"/>
</dbReference>
<dbReference type="GO" id="GO:0030036">
    <property type="term" value="P:actin cytoskeleton organization"/>
    <property type="evidence" value="ECO:0007669"/>
    <property type="project" value="TreeGrafter"/>
</dbReference>
<feature type="region of interest" description="Disordered" evidence="1">
    <location>
        <begin position="40"/>
        <end position="67"/>
    </location>
</feature>
<dbReference type="GO" id="GO:0005178">
    <property type="term" value="F:integrin binding"/>
    <property type="evidence" value="ECO:0007669"/>
    <property type="project" value="TreeGrafter"/>
</dbReference>
<sequence length="67" mass="7440">MVGGIAQEINARSEVLRIERQLEEARGRLTAIRQAKYKLKGGDGSASDTEPEMYEPTYNGVINNKSE</sequence>
<gene>
    <name evidence="4" type="primary">LOC103523492</name>
</gene>
<dbReference type="GO" id="GO:0005925">
    <property type="term" value="C:focal adhesion"/>
    <property type="evidence" value="ECO:0007669"/>
    <property type="project" value="TreeGrafter"/>
</dbReference>
<evidence type="ECO:0000259" key="2">
    <source>
        <dbReference type="PROSITE" id="PS50945"/>
    </source>
</evidence>
<protein>
    <submittedName>
        <fullName evidence="4">Talin-1-like</fullName>
    </submittedName>
</protein>
<dbReference type="AlphaFoldDB" id="A0A1S3DRK9"/>